<protein>
    <submittedName>
        <fullName evidence="1">Uncharacterized protein</fullName>
    </submittedName>
</protein>
<proteinExistence type="predicted"/>
<dbReference type="Proteomes" id="UP000821845">
    <property type="component" value="Chromosome 4"/>
</dbReference>
<organism evidence="1 2">
    <name type="scientific">Hyalomma asiaticum</name>
    <name type="common">Tick</name>
    <dbReference type="NCBI Taxonomy" id="266040"/>
    <lineage>
        <taxon>Eukaryota</taxon>
        <taxon>Metazoa</taxon>
        <taxon>Ecdysozoa</taxon>
        <taxon>Arthropoda</taxon>
        <taxon>Chelicerata</taxon>
        <taxon>Arachnida</taxon>
        <taxon>Acari</taxon>
        <taxon>Parasitiformes</taxon>
        <taxon>Ixodida</taxon>
        <taxon>Ixodoidea</taxon>
        <taxon>Ixodidae</taxon>
        <taxon>Hyalomminae</taxon>
        <taxon>Hyalomma</taxon>
    </lineage>
</organism>
<accession>A0ACB7SEJ4</accession>
<gene>
    <name evidence="1" type="ORF">HPB50_014485</name>
</gene>
<name>A0ACB7SEJ4_HYAAI</name>
<evidence type="ECO:0000313" key="2">
    <source>
        <dbReference type="Proteomes" id="UP000821845"/>
    </source>
</evidence>
<reference evidence="1" key="1">
    <citation type="submission" date="2020-05" db="EMBL/GenBank/DDBJ databases">
        <title>Large-scale comparative analyses of tick genomes elucidate their genetic diversity and vector capacities.</title>
        <authorList>
            <person name="Jia N."/>
            <person name="Wang J."/>
            <person name="Shi W."/>
            <person name="Du L."/>
            <person name="Sun Y."/>
            <person name="Zhan W."/>
            <person name="Jiang J."/>
            <person name="Wang Q."/>
            <person name="Zhang B."/>
            <person name="Ji P."/>
            <person name="Sakyi L.B."/>
            <person name="Cui X."/>
            <person name="Yuan T."/>
            <person name="Jiang B."/>
            <person name="Yang W."/>
            <person name="Lam T.T.-Y."/>
            <person name="Chang Q."/>
            <person name="Ding S."/>
            <person name="Wang X."/>
            <person name="Zhu J."/>
            <person name="Ruan X."/>
            <person name="Zhao L."/>
            <person name="Wei J."/>
            <person name="Que T."/>
            <person name="Du C."/>
            <person name="Cheng J."/>
            <person name="Dai P."/>
            <person name="Han X."/>
            <person name="Huang E."/>
            <person name="Gao Y."/>
            <person name="Liu J."/>
            <person name="Shao H."/>
            <person name="Ye R."/>
            <person name="Li L."/>
            <person name="Wei W."/>
            <person name="Wang X."/>
            <person name="Wang C."/>
            <person name="Yang T."/>
            <person name="Huo Q."/>
            <person name="Li W."/>
            <person name="Guo W."/>
            <person name="Chen H."/>
            <person name="Zhou L."/>
            <person name="Ni X."/>
            <person name="Tian J."/>
            <person name="Zhou Y."/>
            <person name="Sheng Y."/>
            <person name="Liu T."/>
            <person name="Pan Y."/>
            <person name="Xia L."/>
            <person name="Li J."/>
            <person name="Zhao F."/>
            <person name="Cao W."/>
        </authorList>
    </citation>
    <scope>NUCLEOTIDE SEQUENCE</scope>
    <source>
        <strain evidence="1">Hyas-2018</strain>
    </source>
</reference>
<evidence type="ECO:0000313" key="1">
    <source>
        <dbReference type="EMBL" id="KAH6933376.1"/>
    </source>
</evidence>
<dbReference type="EMBL" id="CM023484">
    <property type="protein sequence ID" value="KAH6933376.1"/>
    <property type="molecule type" value="Genomic_DNA"/>
</dbReference>
<sequence>MSRTLSALESLGSPLFWIGVLVRVSLVVPAVLRLCSLRALRSSRRTAQSRTVETEATATCAFLRCFAGVLRTTRTLAASPFGTVCRWFGALVSKEIKRKKSGGASSDSDGVLALPVRAAATVVGLVAYTQALWRHLDGCRLSPAMTRPTQAFLLTMGYTARALWEQRGRGDDW</sequence>
<comment type="caution">
    <text evidence="1">The sequence shown here is derived from an EMBL/GenBank/DDBJ whole genome shotgun (WGS) entry which is preliminary data.</text>
</comment>
<keyword evidence="2" id="KW-1185">Reference proteome</keyword>